<evidence type="ECO:0000256" key="3">
    <source>
        <dbReference type="ARBA" id="ARBA00023163"/>
    </source>
</evidence>
<keyword evidence="1" id="KW-0805">Transcription regulation</keyword>
<dbReference type="InterPro" id="IPR036388">
    <property type="entry name" value="WH-like_DNA-bd_sf"/>
</dbReference>
<dbReference type="Proteomes" id="UP000217676">
    <property type="component" value="Chromosome"/>
</dbReference>
<dbReference type="GO" id="GO:0003677">
    <property type="term" value="F:DNA binding"/>
    <property type="evidence" value="ECO:0007669"/>
    <property type="project" value="UniProtKB-KW"/>
</dbReference>
<dbReference type="AlphaFoldDB" id="A0A160P546"/>
<dbReference type="Gene3D" id="1.10.10.10">
    <property type="entry name" value="Winged helix-like DNA-binding domain superfamily/Winged helix DNA-binding domain"/>
    <property type="match status" value="1"/>
</dbReference>
<dbReference type="KEGG" id="slau:SLA_4866"/>
<gene>
    <name evidence="5" type="ORF">SLA_4866</name>
</gene>
<dbReference type="SMART" id="SM00421">
    <property type="entry name" value="HTH_LUXR"/>
    <property type="match status" value="1"/>
</dbReference>
<keyword evidence="2" id="KW-0238">DNA-binding</keyword>
<proteinExistence type="predicted"/>
<organism evidence="5 6">
    <name type="scientific">Streptomyces laurentii</name>
    <dbReference type="NCBI Taxonomy" id="39478"/>
    <lineage>
        <taxon>Bacteria</taxon>
        <taxon>Bacillati</taxon>
        <taxon>Actinomycetota</taxon>
        <taxon>Actinomycetes</taxon>
        <taxon>Kitasatosporales</taxon>
        <taxon>Streptomycetaceae</taxon>
        <taxon>Streptomyces</taxon>
    </lineage>
</organism>
<dbReference type="EMBL" id="AP017424">
    <property type="protein sequence ID" value="BAU85750.1"/>
    <property type="molecule type" value="Genomic_DNA"/>
</dbReference>
<dbReference type="CDD" id="cd06170">
    <property type="entry name" value="LuxR_C_like"/>
    <property type="match status" value="1"/>
</dbReference>
<feature type="domain" description="HTH luxR-type" evidence="4">
    <location>
        <begin position="115"/>
        <end position="180"/>
    </location>
</feature>
<dbReference type="PRINTS" id="PR00038">
    <property type="entry name" value="HTHLUXR"/>
</dbReference>
<dbReference type="PANTHER" id="PTHR43214:SF24">
    <property type="entry name" value="TRANSCRIPTIONAL REGULATORY PROTEIN NARL-RELATED"/>
    <property type="match status" value="1"/>
</dbReference>
<evidence type="ECO:0000256" key="1">
    <source>
        <dbReference type="ARBA" id="ARBA00023015"/>
    </source>
</evidence>
<evidence type="ECO:0000256" key="2">
    <source>
        <dbReference type="ARBA" id="ARBA00023125"/>
    </source>
</evidence>
<name>A0A160P546_STRLU</name>
<evidence type="ECO:0000313" key="6">
    <source>
        <dbReference type="Proteomes" id="UP000217676"/>
    </source>
</evidence>
<accession>A0A160P546</accession>
<dbReference type="PROSITE" id="PS50043">
    <property type="entry name" value="HTH_LUXR_2"/>
    <property type="match status" value="1"/>
</dbReference>
<dbReference type="InterPro" id="IPR016032">
    <property type="entry name" value="Sig_transdc_resp-reg_C-effctor"/>
</dbReference>
<sequence>MVSANPVVRAGLAVLLDAYPDLDVTTTAEVPALRARTAPDLVLLDGRPEALPRLVAVAPVVHLTHVAGEGAGPWTLVHGQFEVADLLRMIREAATAHTGAGSTVTNILRFRNSTSRVQRFGLSAREVEVMDLIASGMTNQRIAAACCISEKTVKNHINRIFAKLHSTTRGEAIASWLGTRTAS</sequence>
<dbReference type="InterPro" id="IPR000792">
    <property type="entry name" value="Tscrpt_reg_LuxR_C"/>
</dbReference>
<dbReference type="InterPro" id="IPR039420">
    <property type="entry name" value="WalR-like"/>
</dbReference>
<dbReference type="SUPFAM" id="SSF46894">
    <property type="entry name" value="C-terminal effector domain of the bipartite response regulators"/>
    <property type="match status" value="1"/>
</dbReference>
<dbReference type="GO" id="GO:0006355">
    <property type="term" value="P:regulation of DNA-templated transcription"/>
    <property type="evidence" value="ECO:0007669"/>
    <property type="project" value="InterPro"/>
</dbReference>
<evidence type="ECO:0000259" key="4">
    <source>
        <dbReference type="PROSITE" id="PS50043"/>
    </source>
</evidence>
<evidence type="ECO:0000313" key="5">
    <source>
        <dbReference type="EMBL" id="BAU85750.1"/>
    </source>
</evidence>
<protein>
    <submittedName>
        <fullName evidence="5">Two-component system response regulator</fullName>
    </submittedName>
</protein>
<dbReference type="Pfam" id="PF00196">
    <property type="entry name" value="GerE"/>
    <property type="match status" value="1"/>
</dbReference>
<keyword evidence="3" id="KW-0804">Transcription</keyword>
<keyword evidence="6" id="KW-1185">Reference proteome</keyword>
<reference evidence="5 6" key="1">
    <citation type="journal article" date="2016" name="Genome Announc.">
        <title>Complete Genome Sequence of Thiostrepton-Producing Streptomyces laurentii ATCC 31255.</title>
        <authorList>
            <person name="Doi K."/>
            <person name="Fujino Y."/>
            <person name="Nagayoshi Y."/>
            <person name="Ohshima T."/>
            <person name="Ogata S."/>
        </authorList>
    </citation>
    <scope>NUCLEOTIDE SEQUENCE [LARGE SCALE GENOMIC DNA]</scope>
    <source>
        <strain evidence="5 6">ATCC 31255</strain>
    </source>
</reference>
<dbReference type="PANTHER" id="PTHR43214">
    <property type="entry name" value="TWO-COMPONENT RESPONSE REGULATOR"/>
    <property type="match status" value="1"/>
</dbReference>
<dbReference type="PROSITE" id="PS00622">
    <property type="entry name" value="HTH_LUXR_1"/>
    <property type="match status" value="1"/>
</dbReference>